<proteinExistence type="predicted"/>
<evidence type="ECO:0000313" key="2">
    <source>
        <dbReference type="Proteomes" id="UP000189940"/>
    </source>
</evidence>
<comment type="caution">
    <text evidence="1">The sequence shown here is derived from an EMBL/GenBank/DDBJ whole genome shotgun (WGS) entry which is preliminary data.</text>
</comment>
<name>A0A1V4HZ27_NITVU</name>
<dbReference type="STRING" id="29421.B2M20_09100"/>
<accession>A0A1V4HZ27</accession>
<keyword evidence="2" id="KW-1185">Reference proteome</keyword>
<gene>
    <name evidence="1" type="ORF">B2M20_09100</name>
</gene>
<protein>
    <submittedName>
        <fullName evidence="1">Uncharacterized protein</fullName>
    </submittedName>
</protein>
<reference evidence="1 2" key="1">
    <citation type="submission" date="2017-02" db="EMBL/GenBank/DDBJ databases">
        <title>Genome sequence of the nitrite-oxidizing bacterium Nitrobacter vulgaris strain Ab1.</title>
        <authorList>
            <person name="Mellbye B.L."/>
            <person name="Davis E.W."/>
            <person name="Spieck E."/>
            <person name="Chang J.H."/>
            <person name="Bottomley P.J."/>
            <person name="Sayavedra-Soto L.A."/>
        </authorList>
    </citation>
    <scope>NUCLEOTIDE SEQUENCE [LARGE SCALE GENOMIC DNA]</scope>
    <source>
        <strain evidence="1 2">Ab1</strain>
    </source>
</reference>
<dbReference type="EMBL" id="MWPQ01000039">
    <property type="protein sequence ID" value="OPH83125.1"/>
    <property type="molecule type" value="Genomic_DNA"/>
</dbReference>
<evidence type="ECO:0000313" key="1">
    <source>
        <dbReference type="EMBL" id="OPH83125.1"/>
    </source>
</evidence>
<dbReference type="AlphaFoldDB" id="A0A1V4HZ27"/>
<sequence>MRVAISRAFEISESSGLSPNARIPVPALANDDNDPASPLTWWRTKIPGEFRKRDSATLRWALIGTRIDGEPYWPDVATGEVPAAIKITVDRLKKRKIDHAEIDLVLSAMLAFAIDGDVTSGILISSALRRRSKIDPQCRLLSDLWLIADF</sequence>
<dbReference type="RefSeq" id="WP_079446721.1">
    <property type="nucleotide sequence ID" value="NZ_MWPQ01000039.1"/>
</dbReference>
<organism evidence="1 2">
    <name type="scientific">Nitrobacter vulgaris</name>
    <dbReference type="NCBI Taxonomy" id="29421"/>
    <lineage>
        <taxon>Bacteria</taxon>
        <taxon>Pseudomonadati</taxon>
        <taxon>Pseudomonadota</taxon>
        <taxon>Alphaproteobacteria</taxon>
        <taxon>Hyphomicrobiales</taxon>
        <taxon>Nitrobacteraceae</taxon>
        <taxon>Nitrobacter</taxon>
    </lineage>
</organism>
<dbReference type="Proteomes" id="UP000189940">
    <property type="component" value="Unassembled WGS sequence"/>
</dbReference>
<dbReference type="OrthoDB" id="8266026at2"/>